<evidence type="ECO:0000313" key="3">
    <source>
        <dbReference type="Proteomes" id="UP000091820"/>
    </source>
</evidence>
<organism evidence="2 3">
    <name type="scientific">Glossina brevipalpis</name>
    <dbReference type="NCBI Taxonomy" id="37001"/>
    <lineage>
        <taxon>Eukaryota</taxon>
        <taxon>Metazoa</taxon>
        <taxon>Ecdysozoa</taxon>
        <taxon>Arthropoda</taxon>
        <taxon>Hexapoda</taxon>
        <taxon>Insecta</taxon>
        <taxon>Pterygota</taxon>
        <taxon>Neoptera</taxon>
        <taxon>Endopterygota</taxon>
        <taxon>Diptera</taxon>
        <taxon>Brachycera</taxon>
        <taxon>Muscomorpha</taxon>
        <taxon>Hippoboscoidea</taxon>
        <taxon>Glossinidae</taxon>
        <taxon>Glossina</taxon>
    </lineage>
</organism>
<evidence type="ECO:0000313" key="2">
    <source>
        <dbReference type="EnsemblMetazoa" id="GBRI001480-PA"/>
    </source>
</evidence>
<keyword evidence="3" id="KW-1185">Reference proteome</keyword>
<proteinExistence type="predicted"/>
<sequence>MLFITLLSISATYKLLCQQLHIMILNQMIRNLGGQSPIYIRIRKHKKHNLRSITIVILLYSIDTILFSIRRVRRSTLKKSGTFFVDLRPGNGRGLYKKESVLIKAFRGFHQDASILMKAYNIVKL</sequence>
<dbReference type="Proteomes" id="UP000091820">
    <property type="component" value="Unassembled WGS sequence"/>
</dbReference>
<feature type="transmembrane region" description="Helical" evidence="1">
    <location>
        <begin position="50"/>
        <end position="69"/>
    </location>
</feature>
<keyword evidence="1" id="KW-1133">Transmembrane helix</keyword>
<reference evidence="2" key="2">
    <citation type="submission" date="2020-05" db="UniProtKB">
        <authorList>
            <consortium name="EnsemblMetazoa"/>
        </authorList>
    </citation>
    <scope>IDENTIFICATION</scope>
    <source>
        <strain evidence="2">IAEA</strain>
    </source>
</reference>
<accession>A0A1A9W0A6</accession>
<reference evidence="3" key="1">
    <citation type="submission" date="2014-03" db="EMBL/GenBank/DDBJ databases">
        <authorList>
            <person name="Aksoy S."/>
            <person name="Warren W."/>
            <person name="Wilson R.K."/>
        </authorList>
    </citation>
    <scope>NUCLEOTIDE SEQUENCE [LARGE SCALE GENOMIC DNA]</scope>
    <source>
        <strain evidence="3">IAEA</strain>
    </source>
</reference>
<keyword evidence="1" id="KW-0812">Transmembrane</keyword>
<dbReference type="AlphaFoldDB" id="A0A1A9W0A6"/>
<evidence type="ECO:0000256" key="1">
    <source>
        <dbReference type="SAM" id="Phobius"/>
    </source>
</evidence>
<protein>
    <submittedName>
        <fullName evidence="2">Uncharacterized protein</fullName>
    </submittedName>
</protein>
<dbReference type="EnsemblMetazoa" id="GBRI001480-RA">
    <property type="protein sequence ID" value="GBRI001480-PA"/>
    <property type="gene ID" value="GBRI001480"/>
</dbReference>
<keyword evidence="1" id="KW-0472">Membrane</keyword>
<dbReference type="VEuPathDB" id="VectorBase:GBRI001480"/>
<name>A0A1A9W0A6_9MUSC</name>